<protein>
    <recommendedName>
        <fullName evidence="2">PUB domain-containing protein</fullName>
    </recommendedName>
</protein>
<keyword evidence="4" id="KW-1185">Reference proteome</keyword>
<organism evidence="3 4">
    <name type="scientific">Chlamydomonas schloesseri</name>
    <dbReference type="NCBI Taxonomy" id="2026947"/>
    <lineage>
        <taxon>Eukaryota</taxon>
        <taxon>Viridiplantae</taxon>
        <taxon>Chlorophyta</taxon>
        <taxon>core chlorophytes</taxon>
        <taxon>Chlorophyceae</taxon>
        <taxon>CS clade</taxon>
        <taxon>Chlamydomonadales</taxon>
        <taxon>Chlamydomonadaceae</taxon>
        <taxon>Chlamydomonas</taxon>
    </lineage>
</organism>
<feature type="region of interest" description="Disordered" evidence="1">
    <location>
        <begin position="154"/>
        <end position="181"/>
    </location>
</feature>
<dbReference type="EMBL" id="JAEHOD010000015">
    <property type="protein sequence ID" value="KAG2449156.1"/>
    <property type="molecule type" value="Genomic_DNA"/>
</dbReference>
<evidence type="ECO:0000256" key="1">
    <source>
        <dbReference type="SAM" id="MobiDB-lite"/>
    </source>
</evidence>
<dbReference type="Proteomes" id="UP000613740">
    <property type="component" value="Unassembled WGS sequence"/>
</dbReference>
<feature type="region of interest" description="Disordered" evidence="1">
    <location>
        <begin position="199"/>
        <end position="242"/>
    </location>
</feature>
<comment type="caution">
    <text evidence="3">The sequence shown here is derived from an EMBL/GenBank/DDBJ whole genome shotgun (WGS) entry which is preliminary data.</text>
</comment>
<sequence>MTGSAGSAGPAAAESTAAVTPSPAAIEAAHKAAIAKQVQEGKRKFYDHLEDKVLDYFHNNPVNIEACVSTCAKIFGNVINNPTEEKFRKVKAASNTLRSTVGLIKGGEDLLLLAGWVPKVVDMEKYWVFDAPVDSVRWGLLKEALHLCERAQQTVHEKAEKKRREKEDKLSKDSAEKERVRLAIEEDKAQRKLRTELTQVTGAVAASPLPSEAATEARSTAQKRPPSQGGGPDADAADADDE</sequence>
<reference evidence="3" key="1">
    <citation type="journal article" date="2020" name="bioRxiv">
        <title>Comparative genomics of Chlamydomonas.</title>
        <authorList>
            <person name="Craig R.J."/>
            <person name="Hasan A.R."/>
            <person name="Ness R.W."/>
            <person name="Keightley P.D."/>
        </authorList>
    </citation>
    <scope>NUCLEOTIDE SEQUENCE</scope>
    <source>
        <strain evidence="3">CCAP 11/173</strain>
    </source>
</reference>
<evidence type="ECO:0000259" key="2">
    <source>
        <dbReference type="Pfam" id="PF09409"/>
    </source>
</evidence>
<dbReference type="InterPro" id="IPR036339">
    <property type="entry name" value="PUB-like_dom_sf"/>
</dbReference>
<dbReference type="GO" id="GO:0005737">
    <property type="term" value="C:cytoplasm"/>
    <property type="evidence" value="ECO:0007669"/>
    <property type="project" value="TreeGrafter"/>
</dbReference>
<dbReference type="PANTHER" id="PTHR23153">
    <property type="entry name" value="UBX-RELATED"/>
    <property type="match status" value="1"/>
</dbReference>
<feature type="domain" description="PUB" evidence="2">
    <location>
        <begin position="64"/>
        <end position="131"/>
    </location>
</feature>
<evidence type="ECO:0000313" key="3">
    <source>
        <dbReference type="EMBL" id="KAG2449156.1"/>
    </source>
</evidence>
<dbReference type="Pfam" id="PF09409">
    <property type="entry name" value="PUB"/>
    <property type="match status" value="1"/>
</dbReference>
<proteinExistence type="predicted"/>
<accession>A0A835WKL9</accession>
<dbReference type="PANTHER" id="PTHR23153:SF38">
    <property type="entry name" value="UBX DOMAIN-CONTAINING PROTEIN 6"/>
    <property type="match status" value="1"/>
</dbReference>
<dbReference type="OrthoDB" id="336240at2759"/>
<dbReference type="InterPro" id="IPR018997">
    <property type="entry name" value="PUB_domain"/>
</dbReference>
<dbReference type="CDD" id="cd09212">
    <property type="entry name" value="PUB"/>
    <property type="match status" value="1"/>
</dbReference>
<gene>
    <name evidence="3" type="ORF">HYH02_005903</name>
</gene>
<evidence type="ECO:0000313" key="4">
    <source>
        <dbReference type="Proteomes" id="UP000613740"/>
    </source>
</evidence>
<dbReference type="SUPFAM" id="SSF143503">
    <property type="entry name" value="PUG domain-like"/>
    <property type="match status" value="1"/>
</dbReference>
<name>A0A835WKL9_9CHLO</name>
<dbReference type="AlphaFoldDB" id="A0A835WKL9"/>
<dbReference type="Gene3D" id="1.20.58.2190">
    <property type="match status" value="1"/>
</dbReference>